<feature type="compositionally biased region" description="Basic residues" evidence="1">
    <location>
        <begin position="119"/>
        <end position="134"/>
    </location>
</feature>
<dbReference type="PANTHER" id="PTHR47294:SF3">
    <property type="entry name" value="OS08G0431150 PROTEIN"/>
    <property type="match status" value="1"/>
</dbReference>
<evidence type="ECO:0000313" key="2">
    <source>
        <dbReference type="EMBL" id="CAA7395706.1"/>
    </source>
</evidence>
<evidence type="ECO:0000256" key="1">
    <source>
        <dbReference type="SAM" id="MobiDB-lite"/>
    </source>
</evidence>
<dbReference type="Gene3D" id="3.30.70.100">
    <property type="match status" value="1"/>
</dbReference>
<sequence>MSEKLYCLVLRMNIDCDGCYKRIRRALLQIHDLDSHWIEKKENKVTVCGSFDPQAFAIKMRALTNRRVEILQATELLRPSAAAQLEAAAAATIKPEDAKSYNRDGNNSINSATDGNATSKKKKKKKKKKVQFDT</sequence>
<dbReference type="GO" id="GO:0046872">
    <property type="term" value="F:metal ion binding"/>
    <property type="evidence" value="ECO:0007669"/>
    <property type="project" value="InterPro"/>
</dbReference>
<dbReference type="Proteomes" id="UP000663760">
    <property type="component" value="Chromosome 5"/>
</dbReference>
<feature type="compositionally biased region" description="Polar residues" evidence="1">
    <location>
        <begin position="103"/>
        <end position="118"/>
    </location>
</feature>
<keyword evidence="3" id="KW-1185">Reference proteome</keyword>
<proteinExistence type="predicted"/>
<evidence type="ECO:0000313" key="3">
    <source>
        <dbReference type="Proteomes" id="UP000663760"/>
    </source>
</evidence>
<dbReference type="InterPro" id="IPR036163">
    <property type="entry name" value="HMA_dom_sf"/>
</dbReference>
<name>A0A7I8KEQ2_SPIIN</name>
<dbReference type="OrthoDB" id="1889242at2759"/>
<dbReference type="AlphaFoldDB" id="A0A7I8KEQ2"/>
<feature type="region of interest" description="Disordered" evidence="1">
    <location>
        <begin position="96"/>
        <end position="134"/>
    </location>
</feature>
<dbReference type="PANTHER" id="PTHR47294">
    <property type="entry name" value="OS08G0431150 PROTEIN"/>
    <property type="match status" value="1"/>
</dbReference>
<gene>
    <name evidence="2" type="ORF">SI8410_05006369</name>
</gene>
<protein>
    <submittedName>
        <fullName evidence="2">Uncharacterized protein</fullName>
    </submittedName>
</protein>
<reference evidence="2" key="1">
    <citation type="submission" date="2020-02" db="EMBL/GenBank/DDBJ databases">
        <authorList>
            <person name="Scholz U."/>
            <person name="Mascher M."/>
            <person name="Fiebig A."/>
        </authorList>
    </citation>
    <scope>NUCLEOTIDE SEQUENCE</scope>
</reference>
<accession>A0A7I8KEQ2</accession>
<organism evidence="2 3">
    <name type="scientific">Spirodela intermedia</name>
    <name type="common">Intermediate duckweed</name>
    <dbReference type="NCBI Taxonomy" id="51605"/>
    <lineage>
        <taxon>Eukaryota</taxon>
        <taxon>Viridiplantae</taxon>
        <taxon>Streptophyta</taxon>
        <taxon>Embryophyta</taxon>
        <taxon>Tracheophyta</taxon>
        <taxon>Spermatophyta</taxon>
        <taxon>Magnoliopsida</taxon>
        <taxon>Liliopsida</taxon>
        <taxon>Araceae</taxon>
        <taxon>Lemnoideae</taxon>
        <taxon>Spirodela</taxon>
    </lineage>
</organism>
<dbReference type="SUPFAM" id="SSF55008">
    <property type="entry name" value="HMA, heavy metal-associated domain"/>
    <property type="match status" value="1"/>
</dbReference>
<dbReference type="EMBL" id="LR746268">
    <property type="protein sequence ID" value="CAA7395706.1"/>
    <property type="molecule type" value="Genomic_DNA"/>
</dbReference>